<keyword evidence="7" id="KW-1185">Reference proteome</keyword>
<keyword evidence="3" id="KW-0472">Membrane</keyword>
<dbReference type="InterPro" id="IPR013783">
    <property type="entry name" value="Ig-like_fold"/>
</dbReference>
<evidence type="ECO:0000256" key="5">
    <source>
        <dbReference type="SAM" id="MobiDB-lite"/>
    </source>
</evidence>
<reference evidence="6" key="1">
    <citation type="submission" date="2019-04" db="EMBL/GenBank/DDBJ databases">
        <title>Genome assembly of Zosterops borbonicus 15179.</title>
        <authorList>
            <person name="Leroy T."/>
            <person name="Anselmetti Y."/>
            <person name="Tilak M.-K."/>
            <person name="Nabholz B."/>
        </authorList>
    </citation>
    <scope>NUCLEOTIDE SEQUENCE</scope>
    <source>
        <strain evidence="6">HGM_15179</strain>
        <tissue evidence="6">Muscle</tissue>
    </source>
</reference>
<evidence type="ECO:0000256" key="4">
    <source>
        <dbReference type="ARBA" id="ARBA00023180"/>
    </source>
</evidence>
<name>A0A8K1D9D3_9PASS</name>
<protein>
    <recommendedName>
        <fullName evidence="8">Immunoglobulin subtype domain-containing protein</fullName>
    </recommendedName>
</protein>
<gene>
    <name evidence="6" type="ORF">HGM15179_020956</name>
</gene>
<evidence type="ECO:0000313" key="7">
    <source>
        <dbReference type="Proteomes" id="UP000796761"/>
    </source>
</evidence>
<proteinExistence type="predicted"/>
<evidence type="ECO:0000313" key="6">
    <source>
        <dbReference type="EMBL" id="TRZ06151.1"/>
    </source>
</evidence>
<keyword evidence="2" id="KW-0732">Signal</keyword>
<comment type="caution">
    <text evidence="6">The sequence shown here is derived from an EMBL/GenBank/DDBJ whole genome shotgun (WGS) entry which is preliminary data.</text>
</comment>
<dbReference type="EMBL" id="SWJQ01002830">
    <property type="protein sequence ID" value="TRZ06151.1"/>
    <property type="molecule type" value="Genomic_DNA"/>
</dbReference>
<dbReference type="OrthoDB" id="8741746at2759"/>
<sequence>MDTDPKSDQSDPKAVLMANGTLTPNLGDQSDPNDDQRDPKAVPMTSGTLTPNLGGASDTPELIRAVGGSVTFRSHNTDTKGNAAFWDFGTNAIVTVIFEDPPRPVFSKEEFKTRFTVSERGRALSISQLRMEDAGTYSVNIEGKKSTFTLLVYSHGHLWDEGSVVLAVNKSSLDKLDTLMCTARNAVSSRSVTITVSEGLCPGESPGKVEFGMVLVP</sequence>
<dbReference type="SUPFAM" id="SSF48726">
    <property type="entry name" value="Immunoglobulin"/>
    <property type="match status" value="1"/>
</dbReference>
<feature type="region of interest" description="Disordered" evidence="5">
    <location>
        <begin position="1"/>
        <end position="60"/>
    </location>
</feature>
<evidence type="ECO:0000256" key="2">
    <source>
        <dbReference type="ARBA" id="ARBA00022729"/>
    </source>
</evidence>
<organism evidence="6 7">
    <name type="scientific">Zosterops borbonicus</name>
    <dbReference type="NCBI Taxonomy" id="364589"/>
    <lineage>
        <taxon>Eukaryota</taxon>
        <taxon>Metazoa</taxon>
        <taxon>Chordata</taxon>
        <taxon>Craniata</taxon>
        <taxon>Vertebrata</taxon>
        <taxon>Euteleostomi</taxon>
        <taxon>Archelosauria</taxon>
        <taxon>Archosauria</taxon>
        <taxon>Dinosauria</taxon>
        <taxon>Saurischia</taxon>
        <taxon>Theropoda</taxon>
        <taxon>Coelurosauria</taxon>
        <taxon>Aves</taxon>
        <taxon>Neognathae</taxon>
        <taxon>Neoaves</taxon>
        <taxon>Telluraves</taxon>
        <taxon>Australaves</taxon>
        <taxon>Passeriformes</taxon>
        <taxon>Sylvioidea</taxon>
        <taxon>Zosteropidae</taxon>
        <taxon>Zosterops</taxon>
    </lineage>
</organism>
<keyword evidence="4" id="KW-0325">Glycoprotein</keyword>
<dbReference type="Proteomes" id="UP000796761">
    <property type="component" value="Unassembled WGS sequence"/>
</dbReference>
<dbReference type="PANTHER" id="PTHR12080:SF55">
    <property type="entry name" value="LYMPHOCYTE FUNCTION-ASSOCIATED ANTIGEN 3"/>
    <property type="match status" value="1"/>
</dbReference>
<dbReference type="GO" id="GO:0016020">
    <property type="term" value="C:membrane"/>
    <property type="evidence" value="ECO:0007669"/>
    <property type="project" value="UniProtKB-SubCell"/>
</dbReference>
<feature type="compositionally biased region" description="Polar residues" evidence="5">
    <location>
        <begin position="20"/>
        <end position="30"/>
    </location>
</feature>
<dbReference type="PANTHER" id="PTHR12080">
    <property type="entry name" value="SIGNALING LYMPHOCYTIC ACTIVATION MOLECULE"/>
    <property type="match status" value="1"/>
</dbReference>
<comment type="subcellular location">
    <subcellularLocation>
        <location evidence="1">Membrane</location>
    </subcellularLocation>
</comment>
<feature type="compositionally biased region" description="Basic and acidic residues" evidence="5">
    <location>
        <begin position="1"/>
        <end position="11"/>
    </location>
</feature>
<dbReference type="AlphaFoldDB" id="A0A8K1D9D3"/>
<dbReference type="InterPro" id="IPR015631">
    <property type="entry name" value="CD2/SLAM_rcpt"/>
</dbReference>
<accession>A0A8K1D9D3</accession>
<dbReference type="Gene3D" id="2.60.40.10">
    <property type="entry name" value="Immunoglobulins"/>
    <property type="match status" value="1"/>
</dbReference>
<evidence type="ECO:0000256" key="3">
    <source>
        <dbReference type="ARBA" id="ARBA00023136"/>
    </source>
</evidence>
<dbReference type="InterPro" id="IPR036179">
    <property type="entry name" value="Ig-like_dom_sf"/>
</dbReference>
<evidence type="ECO:0000256" key="1">
    <source>
        <dbReference type="ARBA" id="ARBA00004370"/>
    </source>
</evidence>
<evidence type="ECO:0008006" key="8">
    <source>
        <dbReference type="Google" id="ProtNLM"/>
    </source>
</evidence>